<evidence type="ECO:0000256" key="5">
    <source>
        <dbReference type="ARBA" id="ARBA00023136"/>
    </source>
</evidence>
<evidence type="ECO:0000256" key="2">
    <source>
        <dbReference type="ARBA" id="ARBA00009399"/>
    </source>
</evidence>
<evidence type="ECO:0000256" key="1">
    <source>
        <dbReference type="ARBA" id="ARBA00004141"/>
    </source>
</evidence>
<dbReference type="EMBL" id="CP016808">
    <property type="protein sequence ID" value="ANY66463.1"/>
    <property type="molecule type" value="Genomic_DNA"/>
</dbReference>
<feature type="transmembrane region" description="Helical" evidence="6">
    <location>
        <begin position="47"/>
        <end position="65"/>
    </location>
</feature>
<feature type="domain" description="GtrA/DPMS transmembrane" evidence="7">
    <location>
        <begin position="16"/>
        <end position="135"/>
    </location>
</feature>
<feature type="transmembrane region" description="Helical" evidence="6">
    <location>
        <begin position="21"/>
        <end position="41"/>
    </location>
</feature>
<gene>
    <name evidence="8" type="ORF">BBD42_08340</name>
</gene>
<feature type="transmembrane region" description="Helical" evidence="6">
    <location>
        <begin position="109"/>
        <end position="128"/>
    </location>
</feature>
<keyword evidence="3 6" id="KW-0812">Transmembrane</keyword>
<dbReference type="GO" id="GO:0005886">
    <property type="term" value="C:plasma membrane"/>
    <property type="evidence" value="ECO:0007669"/>
    <property type="project" value="TreeGrafter"/>
</dbReference>
<name>A0A1B2DFH7_9BACL</name>
<evidence type="ECO:0000259" key="7">
    <source>
        <dbReference type="Pfam" id="PF04138"/>
    </source>
</evidence>
<keyword evidence="4 6" id="KW-1133">Transmembrane helix</keyword>
<dbReference type="PANTHER" id="PTHR38459:SF1">
    <property type="entry name" value="PROPHAGE BACTOPRENOL-LINKED GLUCOSE TRANSLOCASE HOMOLOG"/>
    <property type="match status" value="1"/>
</dbReference>
<comment type="subcellular location">
    <subcellularLocation>
        <location evidence="1">Membrane</location>
        <topology evidence="1">Multi-pass membrane protein</topology>
    </subcellularLocation>
</comment>
<dbReference type="Pfam" id="PF04138">
    <property type="entry name" value="GtrA_DPMS_TM"/>
    <property type="match status" value="1"/>
</dbReference>
<proteinExistence type="inferred from homology"/>
<dbReference type="AlphaFoldDB" id="A0A1B2DFH7"/>
<dbReference type="InterPro" id="IPR051401">
    <property type="entry name" value="GtrA_CellWall_Glycosyl"/>
</dbReference>
<comment type="similarity">
    <text evidence="2">Belongs to the GtrA family.</text>
</comment>
<evidence type="ECO:0000256" key="3">
    <source>
        <dbReference type="ARBA" id="ARBA00022692"/>
    </source>
</evidence>
<accession>A0A1B2DFH7</accession>
<protein>
    <recommendedName>
        <fullName evidence="7">GtrA/DPMS transmembrane domain-containing protein</fullName>
    </recommendedName>
</protein>
<evidence type="ECO:0000256" key="6">
    <source>
        <dbReference type="SAM" id="Phobius"/>
    </source>
</evidence>
<organism evidence="8">
    <name type="scientific">Paenibacillus sp. BIHB 4019</name>
    <dbReference type="NCBI Taxonomy" id="1870819"/>
    <lineage>
        <taxon>Bacteria</taxon>
        <taxon>Bacillati</taxon>
        <taxon>Bacillota</taxon>
        <taxon>Bacilli</taxon>
        <taxon>Bacillales</taxon>
        <taxon>Paenibacillaceae</taxon>
        <taxon>Paenibacillus</taxon>
    </lineage>
</organism>
<reference evidence="8" key="1">
    <citation type="submission" date="2016-08" db="EMBL/GenBank/DDBJ databases">
        <title>Complete Genome Seqeunce of Paenibacillus sp. BIHB 4019 from tea rhizoplane.</title>
        <authorList>
            <person name="Thakur R."/>
            <person name="Swarnkar M.K."/>
            <person name="Gulati A."/>
        </authorList>
    </citation>
    <scope>NUCLEOTIDE SEQUENCE [LARGE SCALE GENOMIC DNA]</scope>
    <source>
        <strain evidence="8">BIHB4019</strain>
    </source>
</reference>
<sequence>MSQGAMRQTIRQFIMFNMIGLVNTAVDFMVFSLLVWLGVYFVGAQVISYGAGIVNSYVMNSWLTFGKGPEQRRERKFDKAQAIRFTILSCTVLGLSLPLLYFVSEKMLVNEWLAKLLVTGVTTVLNFIGSKKWVFRGK</sequence>
<feature type="transmembrane region" description="Helical" evidence="6">
    <location>
        <begin position="85"/>
        <end position="103"/>
    </location>
</feature>
<evidence type="ECO:0000313" key="8">
    <source>
        <dbReference type="EMBL" id="ANY66463.1"/>
    </source>
</evidence>
<dbReference type="GO" id="GO:0000271">
    <property type="term" value="P:polysaccharide biosynthetic process"/>
    <property type="evidence" value="ECO:0007669"/>
    <property type="project" value="InterPro"/>
</dbReference>
<dbReference type="PANTHER" id="PTHR38459">
    <property type="entry name" value="PROPHAGE BACTOPRENOL-LINKED GLUCOSE TRANSLOCASE HOMOLOG"/>
    <property type="match status" value="1"/>
</dbReference>
<evidence type="ECO:0000256" key="4">
    <source>
        <dbReference type="ARBA" id="ARBA00022989"/>
    </source>
</evidence>
<dbReference type="RefSeq" id="WP_056034740.1">
    <property type="nucleotide sequence ID" value="NZ_CP016808.1"/>
</dbReference>
<keyword evidence="5 6" id="KW-0472">Membrane</keyword>
<dbReference type="InterPro" id="IPR007267">
    <property type="entry name" value="GtrA_DPMS_TM"/>
</dbReference>